<gene>
    <name evidence="5" type="ORF">Psuf_009420</name>
</gene>
<dbReference type="InterPro" id="IPR025799">
    <property type="entry name" value="Arg_MeTrfase"/>
</dbReference>
<dbReference type="EMBL" id="AP022871">
    <property type="protein sequence ID" value="BCB83629.1"/>
    <property type="molecule type" value="Genomic_DNA"/>
</dbReference>
<reference evidence="5 6" key="1">
    <citation type="submission" date="2020-03" db="EMBL/GenBank/DDBJ databases">
        <title>Whole genome shotgun sequence of Phytohabitans suffuscus NBRC 105367.</title>
        <authorList>
            <person name="Komaki H."/>
            <person name="Tamura T."/>
        </authorList>
    </citation>
    <scope>NUCLEOTIDE SEQUENCE [LARGE SCALE GENOMIC DNA]</scope>
    <source>
        <strain evidence="5 6">NBRC 105367</strain>
    </source>
</reference>
<dbReference type="GO" id="GO:0070611">
    <property type="term" value="F:histone H3R2 methyltransferase activity"/>
    <property type="evidence" value="ECO:0007669"/>
    <property type="project" value="TreeGrafter"/>
</dbReference>
<evidence type="ECO:0000313" key="5">
    <source>
        <dbReference type="EMBL" id="BCB83629.1"/>
    </source>
</evidence>
<name>A0A6F8YC78_9ACTN</name>
<keyword evidence="2" id="KW-0805">Transcription regulation</keyword>
<evidence type="ECO:0000256" key="4">
    <source>
        <dbReference type="ARBA" id="ARBA00049086"/>
    </source>
</evidence>
<dbReference type="PANTHER" id="PTHR11006">
    <property type="entry name" value="PROTEIN ARGININE N-METHYLTRANSFERASE"/>
    <property type="match status" value="1"/>
</dbReference>
<evidence type="ECO:0000256" key="1">
    <source>
        <dbReference type="ARBA" id="ARBA00011925"/>
    </source>
</evidence>
<proteinExistence type="predicted"/>
<dbReference type="PANTHER" id="PTHR11006:SF10">
    <property type="entry name" value="HISTONE-ARGININE METHYLTRANSFERASE CARMER-RELATED"/>
    <property type="match status" value="1"/>
</dbReference>
<dbReference type="Proteomes" id="UP000503011">
    <property type="component" value="Chromosome"/>
</dbReference>
<dbReference type="InterPro" id="IPR029063">
    <property type="entry name" value="SAM-dependent_MTases_sf"/>
</dbReference>
<accession>A0A6F8YC78</accession>
<protein>
    <recommendedName>
        <fullName evidence="1">type I protein arginine methyltransferase</fullName>
        <ecNumber evidence="1">2.1.1.319</ecNumber>
    </recommendedName>
</protein>
<keyword evidence="3" id="KW-0804">Transcription</keyword>
<dbReference type="AlphaFoldDB" id="A0A6F8YC78"/>
<evidence type="ECO:0000256" key="3">
    <source>
        <dbReference type="ARBA" id="ARBA00023163"/>
    </source>
</evidence>
<reference evidence="5 6" key="2">
    <citation type="submission" date="2020-03" db="EMBL/GenBank/DDBJ databases">
        <authorList>
            <person name="Ichikawa N."/>
            <person name="Kimura A."/>
            <person name="Kitahashi Y."/>
            <person name="Uohara A."/>
        </authorList>
    </citation>
    <scope>NUCLEOTIDE SEQUENCE [LARGE SCALE GENOMIC DNA]</scope>
    <source>
        <strain evidence="5 6">NBRC 105367</strain>
    </source>
</reference>
<organism evidence="5 6">
    <name type="scientific">Phytohabitans suffuscus</name>
    <dbReference type="NCBI Taxonomy" id="624315"/>
    <lineage>
        <taxon>Bacteria</taxon>
        <taxon>Bacillati</taxon>
        <taxon>Actinomycetota</taxon>
        <taxon>Actinomycetes</taxon>
        <taxon>Micromonosporales</taxon>
        <taxon>Micromonosporaceae</taxon>
    </lineage>
</organism>
<comment type="catalytic activity">
    <reaction evidence="4">
        <text>L-arginyl-[protein] + 2 S-adenosyl-L-methionine = N(omega),N(omega)-dimethyl-L-arginyl-[protein] + 2 S-adenosyl-L-homocysteine + 2 H(+)</text>
        <dbReference type="Rhea" id="RHEA:48096"/>
        <dbReference type="Rhea" id="RHEA-COMP:10532"/>
        <dbReference type="Rhea" id="RHEA-COMP:11991"/>
        <dbReference type="ChEBI" id="CHEBI:15378"/>
        <dbReference type="ChEBI" id="CHEBI:29965"/>
        <dbReference type="ChEBI" id="CHEBI:57856"/>
        <dbReference type="ChEBI" id="CHEBI:59789"/>
        <dbReference type="ChEBI" id="CHEBI:61897"/>
        <dbReference type="EC" id="2.1.1.319"/>
    </reaction>
</comment>
<keyword evidence="6" id="KW-1185">Reference proteome</keyword>
<evidence type="ECO:0000313" key="6">
    <source>
        <dbReference type="Proteomes" id="UP000503011"/>
    </source>
</evidence>
<dbReference type="GO" id="GO:0035242">
    <property type="term" value="F:protein-arginine omega-N asymmetric methyltransferase activity"/>
    <property type="evidence" value="ECO:0007669"/>
    <property type="project" value="UniProtKB-EC"/>
</dbReference>
<sequence length="317" mass="34346">MAKPGDIPFTVDLHMRLLLSLDRGHAVQRAVAAAVRPGMRVLDAGTGSGLLSFVALGAGAAEVVAVDRHHVEMARTLAAHNGLTDRMTVVEGDLSQLELSGVDLSRRFDLLLAFIHVNNPLVDEERARMVHEVRDRFCAGDCTVLPEAVRYRAVGCDRLDWDLPTELADLDDAAGMLRGAYGLDFQPLVDAAKQGVARSASRPESAVRPQWRSPTTMGSLRFPREDVRVLTASHDFATFDYTGPAFTGFPPEVRLAVATPGRLSGVIWTQELLCGGESVWTTEAYSPLATPRAVAAGDEVVLATGDEWRATNVLRHQ</sequence>
<dbReference type="Pfam" id="PF06325">
    <property type="entry name" value="PrmA"/>
    <property type="match status" value="1"/>
</dbReference>
<dbReference type="RefSeq" id="WP_173154152.1">
    <property type="nucleotide sequence ID" value="NZ_AP022871.1"/>
</dbReference>
<dbReference type="KEGG" id="psuu:Psuf_009420"/>
<dbReference type="SUPFAM" id="SSF53335">
    <property type="entry name" value="S-adenosyl-L-methionine-dependent methyltransferases"/>
    <property type="match status" value="1"/>
</dbReference>
<dbReference type="Gene3D" id="3.40.50.150">
    <property type="entry name" value="Vaccinia Virus protein VP39"/>
    <property type="match status" value="1"/>
</dbReference>
<dbReference type="EC" id="2.1.1.319" evidence="1"/>
<evidence type="ECO:0000256" key="2">
    <source>
        <dbReference type="ARBA" id="ARBA00023015"/>
    </source>
</evidence>
<dbReference type="CDD" id="cd02440">
    <property type="entry name" value="AdoMet_MTases"/>
    <property type="match status" value="1"/>
</dbReference>